<evidence type="ECO:0000313" key="2">
    <source>
        <dbReference type="EMBL" id="QJH97093.1"/>
    </source>
</evidence>
<sequence length="225" mass="26592">MNNMYDWIGTTWNPLAGECQHNCIYCYVNSLRKRNKTLNDKYSSERRLVEKEFKNLGKDKMIFVCSCNDLFARNVPIDFISRVLYHCRSYQDNEYLFQTKNTEGFIGFKDEFPKNTILGTTLETNRFYDISFAPRISERQYYIKRVAFLMQNKPKIMITCEPILDFDLDEFVGMIRTIQPDWVNIGADSKNHGLPEPSYPKVLELIEALKGFTEVRRKSNLERLK</sequence>
<evidence type="ECO:0000313" key="1">
    <source>
        <dbReference type="EMBL" id="QJA50162.1"/>
    </source>
</evidence>
<dbReference type="AlphaFoldDB" id="A0A6H1ZRS6"/>
<evidence type="ECO:0008006" key="3">
    <source>
        <dbReference type="Google" id="ProtNLM"/>
    </source>
</evidence>
<gene>
    <name evidence="1" type="ORF">TM448A01626_0019</name>
    <name evidence="2" type="ORF">TM448B00920_0019</name>
</gene>
<dbReference type="EMBL" id="MT144673">
    <property type="protein sequence ID" value="QJH97093.1"/>
    <property type="molecule type" value="Genomic_DNA"/>
</dbReference>
<dbReference type="EMBL" id="MT144177">
    <property type="protein sequence ID" value="QJA50162.1"/>
    <property type="molecule type" value="Genomic_DNA"/>
</dbReference>
<organism evidence="1">
    <name type="scientific">viral metagenome</name>
    <dbReference type="NCBI Taxonomy" id="1070528"/>
    <lineage>
        <taxon>unclassified sequences</taxon>
        <taxon>metagenomes</taxon>
        <taxon>organismal metagenomes</taxon>
    </lineage>
</organism>
<reference evidence="1" key="1">
    <citation type="submission" date="2020-03" db="EMBL/GenBank/DDBJ databases">
        <title>The deep terrestrial virosphere.</title>
        <authorList>
            <person name="Holmfeldt K."/>
            <person name="Nilsson E."/>
            <person name="Simone D."/>
            <person name="Lopez-Fernandez M."/>
            <person name="Wu X."/>
            <person name="de Brujin I."/>
            <person name="Lundin D."/>
            <person name="Andersson A."/>
            <person name="Bertilsson S."/>
            <person name="Dopson M."/>
        </authorList>
    </citation>
    <scope>NUCLEOTIDE SEQUENCE</scope>
    <source>
        <strain evidence="1">TM448A01626</strain>
        <strain evidence="2">TM448B00920</strain>
    </source>
</reference>
<protein>
    <recommendedName>
        <fullName evidence="3">Radical SAM superfamily protein</fullName>
    </recommendedName>
</protein>
<accession>A0A6H1ZRS6</accession>
<proteinExistence type="predicted"/>
<name>A0A6H1ZRS6_9ZZZZ</name>
<dbReference type="Pfam" id="PF07505">
    <property type="entry name" value="DUF5131"/>
    <property type="match status" value="1"/>
</dbReference>
<dbReference type="InterPro" id="IPR011101">
    <property type="entry name" value="DUF5131"/>
</dbReference>